<dbReference type="Pfam" id="PF11221">
    <property type="entry name" value="Med21"/>
    <property type="match status" value="1"/>
</dbReference>
<dbReference type="PANTHER" id="PTHR13381:SF0">
    <property type="entry name" value="MEDIATOR OF RNA POLYMERASE II TRANSCRIPTION SUBUNIT 21"/>
    <property type="match status" value="1"/>
</dbReference>
<dbReference type="InterPro" id="IPR021384">
    <property type="entry name" value="Mediator_Med21"/>
</dbReference>
<dbReference type="InterPro" id="IPR037212">
    <property type="entry name" value="Med7/Med21-like"/>
</dbReference>
<dbReference type="SUPFAM" id="SSF140718">
    <property type="entry name" value="Mediator hinge subcomplex-like"/>
    <property type="match status" value="1"/>
</dbReference>
<comment type="subcellular location">
    <subcellularLocation>
        <location evidence="1 6">Nucleus</location>
    </subcellularLocation>
</comment>
<proteinExistence type="inferred from homology"/>
<accession>A0A1E7FQZ8</accession>
<dbReference type="PANTHER" id="PTHR13381">
    <property type="entry name" value="RNA POLYMERASE II HOLOENZYME COMPONENT SRB7"/>
    <property type="match status" value="1"/>
</dbReference>
<organism evidence="8 9">
    <name type="scientific">Fragilariopsis cylindrus CCMP1102</name>
    <dbReference type="NCBI Taxonomy" id="635003"/>
    <lineage>
        <taxon>Eukaryota</taxon>
        <taxon>Sar</taxon>
        <taxon>Stramenopiles</taxon>
        <taxon>Ochrophyta</taxon>
        <taxon>Bacillariophyta</taxon>
        <taxon>Bacillariophyceae</taxon>
        <taxon>Bacillariophycidae</taxon>
        <taxon>Bacillariales</taxon>
        <taxon>Bacillariaceae</taxon>
        <taxon>Fragilariopsis</taxon>
    </lineage>
</organism>
<evidence type="ECO:0000256" key="1">
    <source>
        <dbReference type="ARBA" id="ARBA00004123"/>
    </source>
</evidence>
<dbReference type="Proteomes" id="UP000095751">
    <property type="component" value="Unassembled WGS sequence"/>
</dbReference>
<protein>
    <recommendedName>
        <fullName evidence="6">Mediator of RNA polymerase II transcription subunit 21</fullName>
    </recommendedName>
</protein>
<keyword evidence="5 6" id="KW-0539">Nucleus</keyword>
<feature type="region of interest" description="Disordered" evidence="7">
    <location>
        <begin position="58"/>
        <end position="85"/>
    </location>
</feature>
<dbReference type="OrthoDB" id="42359at2759"/>
<keyword evidence="2 6" id="KW-0805">Transcription regulation</keyword>
<evidence type="ECO:0000256" key="7">
    <source>
        <dbReference type="SAM" id="MobiDB-lite"/>
    </source>
</evidence>
<dbReference type="Gene3D" id="6.10.280.10">
    <property type="entry name" value="Mediator complex, subunit Med21"/>
    <property type="match status" value="1"/>
</dbReference>
<dbReference type="GO" id="GO:0016592">
    <property type="term" value="C:mediator complex"/>
    <property type="evidence" value="ECO:0007669"/>
    <property type="project" value="UniProtKB-UniRule"/>
</dbReference>
<keyword evidence="9" id="KW-1185">Reference proteome</keyword>
<dbReference type="KEGG" id="fcy:FRACYDRAFT_234220"/>
<evidence type="ECO:0000256" key="3">
    <source>
        <dbReference type="ARBA" id="ARBA00023159"/>
    </source>
</evidence>
<evidence type="ECO:0000256" key="6">
    <source>
        <dbReference type="RuleBase" id="RU366036"/>
    </source>
</evidence>
<feature type="compositionally biased region" description="Low complexity" evidence="7">
    <location>
        <begin position="69"/>
        <end position="81"/>
    </location>
</feature>
<dbReference type="AlphaFoldDB" id="A0A1E7FQZ8"/>
<feature type="region of interest" description="Disordered" evidence="7">
    <location>
        <begin position="1"/>
        <end position="23"/>
    </location>
</feature>
<name>A0A1E7FQZ8_9STRA</name>
<dbReference type="GO" id="GO:0006357">
    <property type="term" value="P:regulation of transcription by RNA polymerase II"/>
    <property type="evidence" value="ECO:0007669"/>
    <property type="project" value="TreeGrafter"/>
</dbReference>
<evidence type="ECO:0000256" key="5">
    <source>
        <dbReference type="ARBA" id="ARBA00023242"/>
    </source>
</evidence>
<keyword evidence="4 6" id="KW-0804">Transcription</keyword>
<evidence type="ECO:0000313" key="9">
    <source>
        <dbReference type="Proteomes" id="UP000095751"/>
    </source>
</evidence>
<comment type="subunit">
    <text evidence="6">Component of the Mediator complex.</text>
</comment>
<evidence type="ECO:0000256" key="2">
    <source>
        <dbReference type="ARBA" id="ARBA00023015"/>
    </source>
</evidence>
<evidence type="ECO:0000256" key="4">
    <source>
        <dbReference type="ARBA" id="ARBA00023163"/>
    </source>
</evidence>
<sequence length="214" mass="24431">MAVDGQDVQDRDLPTENPSSNFEHQKIDHITSLQEGIDGFSLSLFEALRCLRDAVAPESGNLGGTTQVNNESSPNNSINESSENDFEEFWHSYRSGDPDTIAMVKKITTTSPQKREDFIRIHRKIEMEKDSELVKKVASTVLEKSADIDDLVTSLPGMNRTRTEQMKYIEELLEKNRKTANKLEVAYNRAEVRRKRVRKFVRDHTCESLGIIED</sequence>
<dbReference type="EMBL" id="KV784354">
    <property type="protein sequence ID" value="OEU20589.1"/>
    <property type="molecule type" value="Genomic_DNA"/>
</dbReference>
<dbReference type="GO" id="GO:0003712">
    <property type="term" value="F:transcription coregulator activity"/>
    <property type="evidence" value="ECO:0007669"/>
    <property type="project" value="TreeGrafter"/>
</dbReference>
<gene>
    <name evidence="8" type="ORF">FRACYDRAFT_234220</name>
</gene>
<evidence type="ECO:0000313" key="8">
    <source>
        <dbReference type="EMBL" id="OEU20589.1"/>
    </source>
</evidence>
<dbReference type="InParanoid" id="A0A1E7FQZ8"/>
<comment type="similarity">
    <text evidence="6">Belongs to the Mediator complex subunit 21 family.</text>
</comment>
<reference evidence="8 9" key="1">
    <citation type="submission" date="2016-09" db="EMBL/GenBank/DDBJ databases">
        <title>Extensive genetic diversity and differential bi-allelic expression allows diatom success in the polar Southern Ocean.</title>
        <authorList>
            <consortium name="DOE Joint Genome Institute"/>
            <person name="Mock T."/>
            <person name="Otillar R.P."/>
            <person name="Strauss J."/>
            <person name="Dupont C."/>
            <person name="Frickenhaus S."/>
            <person name="Maumus F."/>
            <person name="Mcmullan M."/>
            <person name="Sanges R."/>
            <person name="Schmutz J."/>
            <person name="Toseland A."/>
            <person name="Valas R."/>
            <person name="Veluchamy A."/>
            <person name="Ward B.J."/>
            <person name="Allen A."/>
            <person name="Barry K."/>
            <person name="Falciatore A."/>
            <person name="Ferrante M."/>
            <person name="Fortunato A.E."/>
            <person name="Gloeckner G."/>
            <person name="Gruber A."/>
            <person name="Hipkin R."/>
            <person name="Janech M."/>
            <person name="Kroth P."/>
            <person name="Leese F."/>
            <person name="Lindquist E."/>
            <person name="Lyon B.R."/>
            <person name="Martin J."/>
            <person name="Mayer C."/>
            <person name="Parker M."/>
            <person name="Quesneville H."/>
            <person name="Raymond J."/>
            <person name="Uhlig C."/>
            <person name="Valentin K.U."/>
            <person name="Worden A.Z."/>
            <person name="Armbrust E.V."/>
            <person name="Bowler C."/>
            <person name="Green B."/>
            <person name="Moulton V."/>
            <person name="Van Oosterhout C."/>
            <person name="Grigoriev I."/>
        </authorList>
    </citation>
    <scope>NUCLEOTIDE SEQUENCE [LARGE SCALE GENOMIC DNA]</scope>
    <source>
        <strain evidence="8 9">CCMP1102</strain>
    </source>
</reference>
<keyword evidence="3 6" id="KW-0010">Activator</keyword>
<comment type="function">
    <text evidence="6">Component of the Mediator complex, a coactivator involved in the regulated transcription of nearly all RNA polymerase II-dependent genes. Mediator functions as a bridge to convey information from gene-specific regulatory proteins to the basal RNA polymerase II transcription machinery. Mediator is recruited to promoters by direct interactions with regulatory proteins and serves as a scaffold for the assembly of a functional preinitiation complex with RNA polymerase II and the general transcription factors.</text>
</comment>